<feature type="coiled-coil region" evidence="5">
    <location>
        <begin position="400"/>
        <end position="613"/>
    </location>
</feature>
<dbReference type="PANTHER" id="PTHR10407:SF15">
    <property type="entry name" value="HUNTINGTIN INTERACTING PROTEIN 1"/>
    <property type="match status" value="1"/>
</dbReference>
<dbReference type="eggNOG" id="KOG0980">
    <property type="taxonomic scope" value="Eukaryota"/>
</dbReference>
<dbReference type="Proteomes" id="UP000002605">
    <property type="component" value="Chromosome 7"/>
</dbReference>
<dbReference type="SUPFAM" id="SSF109885">
    <property type="entry name" value="I/LWEQ domain"/>
    <property type="match status" value="1"/>
</dbReference>
<dbReference type="GO" id="GO:0007015">
    <property type="term" value="P:actin filament organization"/>
    <property type="evidence" value="ECO:0007669"/>
    <property type="project" value="TreeGrafter"/>
</dbReference>
<dbReference type="GO" id="GO:0032051">
    <property type="term" value="F:clathrin light chain binding"/>
    <property type="evidence" value="ECO:0007669"/>
    <property type="project" value="TreeGrafter"/>
</dbReference>
<dbReference type="AlphaFoldDB" id="B9WJT8"/>
<evidence type="ECO:0000256" key="6">
    <source>
        <dbReference type="SAM" id="MobiDB-lite"/>
    </source>
</evidence>
<dbReference type="GO" id="GO:0043325">
    <property type="term" value="F:phosphatidylinositol-3,4-bisphosphate binding"/>
    <property type="evidence" value="ECO:0007669"/>
    <property type="project" value="TreeGrafter"/>
</dbReference>
<dbReference type="GO" id="GO:0048268">
    <property type="term" value="P:clathrin coat assembly"/>
    <property type="evidence" value="ECO:0007669"/>
    <property type="project" value="TreeGrafter"/>
</dbReference>
<feature type="coiled-coil region" evidence="5">
    <location>
        <begin position="317"/>
        <end position="359"/>
    </location>
</feature>
<dbReference type="Pfam" id="PF01608">
    <property type="entry name" value="I_LWEQ"/>
    <property type="match status" value="1"/>
</dbReference>
<dbReference type="InterPro" id="IPR030224">
    <property type="entry name" value="Sla2_fam"/>
</dbReference>
<dbReference type="GeneID" id="8049245"/>
<feature type="compositionally biased region" description="Polar residues" evidence="6">
    <location>
        <begin position="269"/>
        <end position="297"/>
    </location>
</feature>
<dbReference type="Gene3D" id="1.25.40.90">
    <property type="match status" value="1"/>
</dbReference>
<dbReference type="SMART" id="SM00307">
    <property type="entry name" value="ILWEQ"/>
    <property type="match status" value="1"/>
</dbReference>
<dbReference type="GO" id="GO:0030136">
    <property type="term" value="C:clathrin-coated vesicle"/>
    <property type="evidence" value="ECO:0007669"/>
    <property type="project" value="TreeGrafter"/>
</dbReference>
<proteinExistence type="inferred from homology"/>
<dbReference type="InterPro" id="IPR011417">
    <property type="entry name" value="ANTH_dom"/>
</dbReference>
<dbReference type="PROSITE" id="PS50945">
    <property type="entry name" value="I_LWEQ"/>
    <property type="match status" value="1"/>
</dbReference>
<evidence type="ECO:0000259" key="8">
    <source>
        <dbReference type="PROSITE" id="PS50945"/>
    </source>
</evidence>
<dbReference type="CGD" id="CAL0000161222">
    <property type="gene designation" value="Cd36_73470"/>
</dbReference>
<keyword evidence="4" id="KW-0009">Actin-binding</keyword>
<sequence length="1063" mass="121617">MSRAEVDLQTSVKKACNGDEVPPKRKHVRACIVYTWDHKNSRAFWNAVKIQPLQSNEVQLFKALIMIHKVLQEGHPNTLKDGFRNRDFIASLATVFPSHGSAYGRLINQYDKYILQKLDFHRNNPGFNGTFEYEEYISLRAVNDPNEGYEALLQLMDLQDSINDLQKLIFATINQSHSNLCKVSALVPLIAESYGIYKFCISMLRAMYQQLGEDDALSGLVERFVSQHFMLRDFYTDCHAIKFLTSLITIPRLPNSAPNLKITDDGQPISISRPRSVSTTDTNNTPQLLSSQPTSTMAPPPPPPAVDQLVGQQTGYLYQQQQEQERIQQQLELQRQQQIQQQQEQQRLFEQQQRDQEARFIQEQQALQMQQTQQQQQQQQQHVGRVSELEHDLLMFKNQYDNDQQLLQQYDSRVKSLENEMNALNSTATQQIASKDEQIKNLEDQISNWTKKYESLAKLYSQLRQEHLNLLAKFKKIQQKISSAQESIMKKEKLEKDLKAKNVELADLIRERDRARLDLDRLKINKDQEIEKLEIEIRQLTLTQQESGKLQNLNLSNIMNQHEIELNKLKNQLAERELKLTNLGDSEQLQTKLKDTEMELQITNESLDSALAELHQTKKDQDDIINAQIDHILLANVEKFKNLIDIFLENSIKRILDTKHELISSVQAGNLNATPEYLLSIIELCSDTSTDFATIFNSFIAEDRNEDESNFSDIILITSSLTSIINDLTLNAKGLTTKKFFGFSNDNKIEEKILSLISKILDKTIEFFQNLKSENLNKFNDIDDKIDIVIDGNYHLQTLLKDLGQYIDTLTINKIHKQENDNDNLEELVNDEMEQTVETINLASKFLNDLMKNPNNIYGDNLEIHEMLLTCAKSITDAVAQLIKSSIQSQQEIILKGGTTKNDFYKKNSRWTEGLISASKAVAGATNVLIHIADGVLKQSNSHEELIVASNEVAASTAQLVAASRVKANFVSQTQDNLEIASSNVSKACKSLVSKVEGLINKKGQEEEDQNIDLTKLTPYEGKTLEMEQQVKILKLENSILAARKRLAEIRKQEYKTPETVFE</sequence>
<dbReference type="RefSeq" id="XP_002421554.1">
    <property type="nucleotide sequence ID" value="XM_002421509.1"/>
</dbReference>
<dbReference type="InterPro" id="IPR008942">
    <property type="entry name" value="ENTH_VHS"/>
</dbReference>
<keyword evidence="5" id="KW-0175">Coiled coil</keyword>
<organism evidence="10 11">
    <name type="scientific">Candida dubliniensis (strain CD36 / ATCC MYA-646 / CBS 7987 / NCPF 3949 / NRRL Y-17841)</name>
    <name type="common">Yeast</name>
    <dbReference type="NCBI Taxonomy" id="573826"/>
    <lineage>
        <taxon>Eukaryota</taxon>
        <taxon>Fungi</taxon>
        <taxon>Dikarya</taxon>
        <taxon>Ascomycota</taxon>
        <taxon>Saccharomycotina</taxon>
        <taxon>Pichiomycetes</taxon>
        <taxon>Debaryomycetaceae</taxon>
        <taxon>Candida/Lodderomyces clade</taxon>
        <taxon>Candida</taxon>
    </lineage>
</organism>
<dbReference type="GO" id="GO:0035615">
    <property type="term" value="F:clathrin adaptor activity"/>
    <property type="evidence" value="ECO:0007669"/>
    <property type="project" value="TreeGrafter"/>
</dbReference>
<feature type="domain" description="I/LWEQ" evidence="8">
    <location>
        <begin position="817"/>
        <end position="1058"/>
    </location>
</feature>
<feature type="domain" description="ENTH" evidence="7">
    <location>
        <begin position="1"/>
        <end position="128"/>
    </location>
</feature>
<keyword evidence="11" id="KW-1185">Reference proteome</keyword>
<dbReference type="HOGENOM" id="CLU_004601_0_0_1"/>
<gene>
    <name evidence="9" type="ordered locus">Cd36_73470</name>
    <name evidence="10" type="ORF">CD36_73470</name>
</gene>
<dbReference type="FunFam" id="1.25.40.90:FF:000012">
    <property type="entry name" value="Huntingtin interacting protein 1-related"/>
    <property type="match status" value="1"/>
</dbReference>
<dbReference type="SUPFAM" id="SSF48464">
    <property type="entry name" value="ENTH/VHS domain"/>
    <property type="match status" value="1"/>
</dbReference>
<dbReference type="VEuPathDB" id="FungiDB:CD36_73470"/>
<evidence type="ECO:0000256" key="3">
    <source>
        <dbReference type="ARBA" id="ARBA00022490"/>
    </source>
</evidence>
<evidence type="ECO:0000259" key="7">
    <source>
        <dbReference type="PROSITE" id="PS50942"/>
    </source>
</evidence>
<evidence type="ECO:0000313" key="10">
    <source>
        <dbReference type="EMBL" id="CAX40896.1"/>
    </source>
</evidence>
<dbReference type="PANTHER" id="PTHR10407">
    <property type="entry name" value="HUNTINGTIN INTERACTING PROTEIN 1"/>
    <property type="match status" value="1"/>
</dbReference>
<name>B9WJT8_CANDC</name>
<evidence type="ECO:0000256" key="2">
    <source>
        <dbReference type="ARBA" id="ARBA00010135"/>
    </source>
</evidence>
<comment type="subcellular location">
    <subcellularLocation>
        <location evidence="1">Cytoplasm</location>
    </subcellularLocation>
</comment>
<evidence type="ECO:0000313" key="9">
    <source>
        <dbReference type="CGD" id="CAL0000161222"/>
    </source>
</evidence>
<dbReference type="GO" id="GO:0030479">
    <property type="term" value="C:actin cortical patch"/>
    <property type="evidence" value="ECO:0007669"/>
    <property type="project" value="TreeGrafter"/>
</dbReference>
<reference evidence="10 11" key="1">
    <citation type="journal article" date="2009" name="Genome Res.">
        <title>Comparative genomics of the fungal pathogens Candida dubliniensis and Candida albicans.</title>
        <authorList>
            <person name="Jackson A.P."/>
            <person name="Gamble J.A."/>
            <person name="Yeomans T."/>
            <person name="Moran G.P."/>
            <person name="Saunders D."/>
            <person name="Harris D."/>
            <person name="Aslett M."/>
            <person name="Barrell J.F."/>
            <person name="Butler G."/>
            <person name="Citiulo F."/>
            <person name="Coleman D.C."/>
            <person name="de Groot P.W.J."/>
            <person name="Goodwin T.J."/>
            <person name="Quail M.A."/>
            <person name="McQuillan J."/>
            <person name="Munro C.A."/>
            <person name="Pain A."/>
            <person name="Poulter R.T."/>
            <person name="Rajandream M.A."/>
            <person name="Renauld H."/>
            <person name="Spiering M.J."/>
            <person name="Tivey A."/>
            <person name="Gow N.A.R."/>
            <person name="Barrell B."/>
            <person name="Sullivan D.J."/>
            <person name="Berriman M."/>
        </authorList>
    </citation>
    <scope>NUCLEOTIDE SEQUENCE [LARGE SCALE GENOMIC DNA]</scope>
    <source>
        <strain evidence="11">CD36 / ATCC MYA-646 / CBS 7987 / NCPF 3949 / NRRL Y-17841</strain>
    </source>
</reference>
<dbReference type="SMART" id="SM00273">
    <property type="entry name" value="ENTH"/>
    <property type="match status" value="1"/>
</dbReference>
<dbReference type="InterPro" id="IPR002558">
    <property type="entry name" value="ILWEQ_dom"/>
</dbReference>
<dbReference type="CDD" id="cd17007">
    <property type="entry name" value="ANTH_N_Sla2p"/>
    <property type="match status" value="1"/>
</dbReference>
<dbReference type="InterPro" id="IPR013809">
    <property type="entry name" value="ENTH"/>
</dbReference>
<dbReference type="GO" id="GO:0080025">
    <property type="term" value="F:phosphatidylinositol-3,5-bisphosphate binding"/>
    <property type="evidence" value="ECO:0007669"/>
    <property type="project" value="TreeGrafter"/>
</dbReference>
<evidence type="ECO:0000256" key="5">
    <source>
        <dbReference type="SAM" id="Coils"/>
    </source>
</evidence>
<dbReference type="EMBL" id="FM992694">
    <property type="protein sequence ID" value="CAX40896.1"/>
    <property type="molecule type" value="Genomic_DNA"/>
</dbReference>
<comment type="similarity">
    <text evidence="2">Belongs to the SLA2 family.</text>
</comment>
<evidence type="ECO:0000256" key="1">
    <source>
        <dbReference type="ARBA" id="ARBA00004496"/>
    </source>
</evidence>
<evidence type="ECO:0000256" key="4">
    <source>
        <dbReference type="ARBA" id="ARBA00023203"/>
    </source>
</evidence>
<feature type="region of interest" description="Disordered" evidence="6">
    <location>
        <begin position="259"/>
        <end position="306"/>
    </location>
</feature>
<dbReference type="GO" id="GO:0006897">
    <property type="term" value="P:endocytosis"/>
    <property type="evidence" value="ECO:0007669"/>
    <property type="project" value="InterPro"/>
</dbReference>
<dbReference type="Pfam" id="PF07651">
    <property type="entry name" value="ANTH"/>
    <property type="match status" value="1"/>
</dbReference>
<keyword evidence="3" id="KW-0963">Cytoplasm</keyword>
<protein>
    <submittedName>
        <fullName evidence="10">Endocytosis protein, putative</fullName>
    </submittedName>
</protein>
<dbReference type="InterPro" id="IPR035964">
    <property type="entry name" value="I/LWEQ_dom_sf"/>
</dbReference>
<dbReference type="KEGG" id="cdu:CD36_73470"/>
<dbReference type="OrthoDB" id="10262320at2759"/>
<accession>B9WJT8</accession>
<evidence type="ECO:0000313" key="11">
    <source>
        <dbReference type="Proteomes" id="UP000002605"/>
    </source>
</evidence>
<dbReference type="Gene3D" id="1.20.1410.10">
    <property type="entry name" value="I/LWEQ domain"/>
    <property type="match status" value="1"/>
</dbReference>
<dbReference type="GO" id="GO:0051015">
    <property type="term" value="F:actin filament binding"/>
    <property type="evidence" value="ECO:0007669"/>
    <property type="project" value="TreeGrafter"/>
</dbReference>
<dbReference type="PROSITE" id="PS50942">
    <property type="entry name" value="ENTH"/>
    <property type="match status" value="1"/>
</dbReference>